<accession>A0AAV7M5G3</accession>
<evidence type="ECO:0000313" key="4">
    <source>
        <dbReference type="Proteomes" id="UP001066276"/>
    </source>
</evidence>
<dbReference type="Proteomes" id="UP001066276">
    <property type="component" value="Chromosome 10"/>
</dbReference>
<evidence type="ECO:0000256" key="2">
    <source>
        <dbReference type="SAM" id="Phobius"/>
    </source>
</evidence>
<feature type="region of interest" description="Disordered" evidence="1">
    <location>
        <begin position="30"/>
        <end position="77"/>
    </location>
</feature>
<sequence>MIVAKASEVGSPLQAIKCAYLIMGVILSLAGGGRRQPNGNRQKTVPRTKDRGGHSEFPAGLAGDRQKAARPAGNPLPRGCRLRMEPAEWKGCDGCSCTRRDFQCLLCRH</sequence>
<proteinExistence type="predicted"/>
<protein>
    <submittedName>
        <fullName evidence="3">Uncharacterized protein</fullName>
    </submittedName>
</protein>
<dbReference type="AlphaFoldDB" id="A0AAV7M5G3"/>
<keyword evidence="2" id="KW-0472">Membrane</keyword>
<keyword evidence="2" id="KW-0812">Transmembrane</keyword>
<keyword evidence="2" id="KW-1133">Transmembrane helix</keyword>
<dbReference type="EMBL" id="JANPWB010000014">
    <property type="protein sequence ID" value="KAJ1097819.1"/>
    <property type="molecule type" value="Genomic_DNA"/>
</dbReference>
<organism evidence="3 4">
    <name type="scientific">Pleurodeles waltl</name>
    <name type="common">Iberian ribbed newt</name>
    <dbReference type="NCBI Taxonomy" id="8319"/>
    <lineage>
        <taxon>Eukaryota</taxon>
        <taxon>Metazoa</taxon>
        <taxon>Chordata</taxon>
        <taxon>Craniata</taxon>
        <taxon>Vertebrata</taxon>
        <taxon>Euteleostomi</taxon>
        <taxon>Amphibia</taxon>
        <taxon>Batrachia</taxon>
        <taxon>Caudata</taxon>
        <taxon>Salamandroidea</taxon>
        <taxon>Salamandridae</taxon>
        <taxon>Pleurodelinae</taxon>
        <taxon>Pleurodeles</taxon>
    </lineage>
</organism>
<reference evidence="3" key="1">
    <citation type="journal article" date="2022" name="bioRxiv">
        <title>Sequencing and chromosome-scale assembly of the giantPleurodeles waltlgenome.</title>
        <authorList>
            <person name="Brown T."/>
            <person name="Elewa A."/>
            <person name="Iarovenko S."/>
            <person name="Subramanian E."/>
            <person name="Araus A.J."/>
            <person name="Petzold A."/>
            <person name="Susuki M."/>
            <person name="Suzuki K.-i.T."/>
            <person name="Hayashi T."/>
            <person name="Toyoda A."/>
            <person name="Oliveira C."/>
            <person name="Osipova E."/>
            <person name="Leigh N.D."/>
            <person name="Simon A."/>
            <person name="Yun M.H."/>
        </authorList>
    </citation>
    <scope>NUCLEOTIDE SEQUENCE</scope>
    <source>
        <strain evidence="3">20211129_DDA</strain>
        <tissue evidence="3">Liver</tissue>
    </source>
</reference>
<gene>
    <name evidence="3" type="ORF">NDU88_002935</name>
</gene>
<name>A0AAV7M5G3_PLEWA</name>
<evidence type="ECO:0000313" key="3">
    <source>
        <dbReference type="EMBL" id="KAJ1097819.1"/>
    </source>
</evidence>
<keyword evidence="4" id="KW-1185">Reference proteome</keyword>
<evidence type="ECO:0000256" key="1">
    <source>
        <dbReference type="SAM" id="MobiDB-lite"/>
    </source>
</evidence>
<comment type="caution">
    <text evidence="3">The sequence shown here is derived from an EMBL/GenBank/DDBJ whole genome shotgun (WGS) entry which is preliminary data.</text>
</comment>
<feature type="transmembrane region" description="Helical" evidence="2">
    <location>
        <begin position="12"/>
        <end position="33"/>
    </location>
</feature>